<reference evidence="2" key="1">
    <citation type="thesis" date="2021" institute="BYU ScholarsArchive" country="Provo, UT, USA">
        <title>Applications of and Algorithms for Genome Assembly and Genomic Analyses with an Emphasis on Marine Teleosts.</title>
        <authorList>
            <person name="Pickett B.D."/>
        </authorList>
    </citation>
    <scope>NUCLEOTIDE SEQUENCE</scope>
    <source>
        <strain evidence="2">HI-2016</strain>
    </source>
</reference>
<sequence>MRKAHNPKSLKEMLPSTVEDSGAGSMPEPANCNACHLQIATTTFRDRKGCGWISATPRSPLPLANSDRTENDAYEAQD</sequence>
<gene>
    <name evidence="2" type="ORF">JZ751_005269</name>
</gene>
<feature type="region of interest" description="Disordered" evidence="1">
    <location>
        <begin position="1"/>
        <end position="27"/>
    </location>
</feature>
<name>A0A8T2P569_9TELE</name>
<protein>
    <submittedName>
        <fullName evidence="2">Uncharacterized protein</fullName>
    </submittedName>
</protein>
<evidence type="ECO:0000313" key="3">
    <source>
        <dbReference type="Proteomes" id="UP000824540"/>
    </source>
</evidence>
<organism evidence="2 3">
    <name type="scientific">Albula glossodonta</name>
    <name type="common">roundjaw bonefish</name>
    <dbReference type="NCBI Taxonomy" id="121402"/>
    <lineage>
        <taxon>Eukaryota</taxon>
        <taxon>Metazoa</taxon>
        <taxon>Chordata</taxon>
        <taxon>Craniata</taxon>
        <taxon>Vertebrata</taxon>
        <taxon>Euteleostomi</taxon>
        <taxon>Actinopterygii</taxon>
        <taxon>Neopterygii</taxon>
        <taxon>Teleostei</taxon>
        <taxon>Albuliformes</taxon>
        <taxon>Albulidae</taxon>
        <taxon>Albula</taxon>
    </lineage>
</organism>
<feature type="region of interest" description="Disordered" evidence="1">
    <location>
        <begin position="55"/>
        <end position="78"/>
    </location>
</feature>
<proteinExistence type="predicted"/>
<dbReference type="AlphaFoldDB" id="A0A8T2P569"/>
<evidence type="ECO:0000256" key="1">
    <source>
        <dbReference type="SAM" id="MobiDB-lite"/>
    </source>
</evidence>
<keyword evidence="3" id="KW-1185">Reference proteome</keyword>
<evidence type="ECO:0000313" key="2">
    <source>
        <dbReference type="EMBL" id="KAG9347695.1"/>
    </source>
</evidence>
<accession>A0A8T2P569</accession>
<dbReference type="Proteomes" id="UP000824540">
    <property type="component" value="Unassembled WGS sequence"/>
</dbReference>
<dbReference type="EMBL" id="JAFBMS010000013">
    <property type="protein sequence ID" value="KAG9347695.1"/>
    <property type="molecule type" value="Genomic_DNA"/>
</dbReference>
<comment type="caution">
    <text evidence="2">The sequence shown here is derived from an EMBL/GenBank/DDBJ whole genome shotgun (WGS) entry which is preliminary data.</text>
</comment>